<gene>
    <name evidence="2" type="ORF">F6X42_35165</name>
</gene>
<reference evidence="2 3" key="1">
    <citation type="submission" date="2019-09" db="EMBL/GenBank/DDBJ databases">
        <title>Paraburkholderia podalyriae sp. nov., A South African Podalyria-associated rhizobium.</title>
        <authorList>
            <person name="Mavima L."/>
            <person name="Beukes C.W."/>
            <person name="Palmer M."/>
            <person name="De Meyer S.E."/>
            <person name="James E.K."/>
            <person name="Maluk M."/>
            <person name="Avontuur J.R."/>
            <person name="Chan W.Y."/>
            <person name="Venter S.N."/>
            <person name="Steenkamp E.T."/>
        </authorList>
    </citation>
    <scope>NUCLEOTIDE SEQUENCE [LARGE SCALE GENOMIC DNA]</scope>
    <source>
        <strain evidence="2 3">WC7.3b</strain>
    </source>
</reference>
<protein>
    <recommendedName>
        <fullName evidence="4">DUF4189 domain-containing protein</fullName>
    </recommendedName>
</protein>
<comment type="caution">
    <text evidence="2">The sequence shown here is derived from an EMBL/GenBank/DDBJ whole genome shotgun (WGS) entry which is preliminary data.</text>
</comment>
<evidence type="ECO:0000313" key="2">
    <source>
        <dbReference type="EMBL" id="MBC8751573.1"/>
    </source>
</evidence>
<evidence type="ECO:0000313" key="3">
    <source>
        <dbReference type="Proteomes" id="UP000736373"/>
    </source>
</evidence>
<organism evidence="2 3">
    <name type="scientific">Paraburkholderia podalyriae</name>
    <dbReference type="NCBI Taxonomy" id="1938811"/>
    <lineage>
        <taxon>Bacteria</taxon>
        <taxon>Pseudomonadati</taxon>
        <taxon>Pseudomonadota</taxon>
        <taxon>Betaproteobacteria</taxon>
        <taxon>Burkholderiales</taxon>
        <taxon>Burkholderiaceae</taxon>
        <taxon>Paraburkholderia</taxon>
    </lineage>
</organism>
<keyword evidence="3" id="KW-1185">Reference proteome</keyword>
<name>A0ABR7PZ68_9BURK</name>
<dbReference type="Proteomes" id="UP000736373">
    <property type="component" value="Unassembled WGS sequence"/>
</dbReference>
<sequence>MTKSRVLCMYLLLMLWALVSGCTTLADAKLARGTGTTRLYSVTPDIVWRSLPNVVTTAGLDFIDENQSAGYALAQHGINVLSYGENVAIFVEPGRTASTTIVEVVSKRAMATNILATNWEQIILDGLSKVLANGSSTTAAHLVARDADTLTTRYPESNFAAIGDVSAVPTHDQHVRELYAAWLDKPIPRAFAVSDSGQANATWGTPTSQNEPPDAAERALKHCRDSGLQGCKLYAVDHRVVYVP</sequence>
<evidence type="ECO:0008006" key="4">
    <source>
        <dbReference type="Google" id="ProtNLM"/>
    </source>
</evidence>
<dbReference type="RefSeq" id="WP_187638485.1">
    <property type="nucleotide sequence ID" value="NZ_VZQQ01000059.1"/>
</dbReference>
<feature type="signal peptide" evidence="1">
    <location>
        <begin position="1"/>
        <end position="25"/>
    </location>
</feature>
<accession>A0ABR7PZ68</accession>
<keyword evidence="1" id="KW-0732">Signal</keyword>
<evidence type="ECO:0000256" key="1">
    <source>
        <dbReference type="SAM" id="SignalP"/>
    </source>
</evidence>
<proteinExistence type="predicted"/>
<feature type="chain" id="PRO_5045518234" description="DUF4189 domain-containing protein" evidence="1">
    <location>
        <begin position="26"/>
        <end position="244"/>
    </location>
</feature>
<dbReference type="EMBL" id="VZQQ01000059">
    <property type="protein sequence ID" value="MBC8751573.1"/>
    <property type="molecule type" value="Genomic_DNA"/>
</dbReference>
<dbReference type="PROSITE" id="PS51257">
    <property type="entry name" value="PROKAR_LIPOPROTEIN"/>
    <property type="match status" value="1"/>
</dbReference>